<evidence type="ECO:0000313" key="1">
    <source>
        <dbReference type="EMBL" id="WRP13483.1"/>
    </source>
</evidence>
<organism evidence="1 2">
    <name type="scientific">Geochorda subterranea</name>
    <dbReference type="NCBI Taxonomy" id="3109564"/>
    <lineage>
        <taxon>Bacteria</taxon>
        <taxon>Bacillati</taxon>
        <taxon>Bacillota</taxon>
        <taxon>Limnochordia</taxon>
        <taxon>Limnochordales</taxon>
        <taxon>Geochordaceae</taxon>
        <taxon>Geochorda</taxon>
    </lineage>
</organism>
<proteinExistence type="predicted"/>
<gene>
    <name evidence="1" type="ORF">VLY81_08455</name>
</gene>
<reference evidence="2" key="1">
    <citation type="submission" date="2023-12" db="EMBL/GenBank/DDBJ databases">
        <title>Novel isolates from deep terrestrial aquifers shed light on the physiology and ecology of the class Limnochordia.</title>
        <authorList>
            <person name="Karnachuk O.V."/>
            <person name="Lukina A.P."/>
            <person name="Avakyan M.R."/>
            <person name="Kadnikov V."/>
            <person name="Begmatov S."/>
            <person name="Beletsky A.V."/>
            <person name="Mardanov A.V."/>
            <person name="Ravin N.V."/>
        </authorList>
    </citation>
    <scope>NUCLEOTIDE SEQUENCE [LARGE SCALE GENOMIC DNA]</scope>
    <source>
        <strain evidence="2">LN</strain>
    </source>
</reference>
<dbReference type="RefSeq" id="WP_324667728.1">
    <property type="nucleotide sequence ID" value="NZ_CP141614.1"/>
</dbReference>
<accession>A0ABZ1BLU0</accession>
<protein>
    <recommendedName>
        <fullName evidence="3">YtxH-like protein</fullName>
    </recommendedName>
</protein>
<evidence type="ECO:0000313" key="2">
    <source>
        <dbReference type="Proteomes" id="UP001333102"/>
    </source>
</evidence>
<dbReference type="EMBL" id="CP141614">
    <property type="protein sequence ID" value="WRP13483.1"/>
    <property type="molecule type" value="Genomic_DNA"/>
</dbReference>
<evidence type="ECO:0008006" key="3">
    <source>
        <dbReference type="Google" id="ProtNLM"/>
    </source>
</evidence>
<dbReference type="Proteomes" id="UP001333102">
    <property type="component" value="Chromosome"/>
</dbReference>
<name>A0ABZ1BLU0_9FIRM</name>
<sequence length="85" mass="9219">MRRFLRGLLWGGLLGAMLAMYLGQGSGRSPTEDGDVYRFRRLRRAALGEAAEQALRASRASRLQLALDAGRAAMDATLALLGRKA</sequence>
<keyword evidence="2" id="KW-1185">Reference proteome</keyword>